<reference evidence="2 3" key="1">
    <citation type="journal article" date="2023" name="Ecotoxicol. Environ. Saf.">
        <title>Mercury remediation potential of mercury-resistant strain Rheinheimera metallidurans sp. nov. isolated from a municipal waste dumping site.</title>
        <authorList>
            <person name="Yadav V."/>
            <person name="Manjhi A."/>
            <person name="Vadakedath N."/>
        </authorList>
    </citation>
    <scope>NUCLEOTIDE SEQUENCE [LARGE SCALE GENOMIC DNA]</scope>
    <source>
        <strain evidence="2 3">E-49</strain>
    </source>
</reference>
<evidence type="ECO:0000313" key="2">
    <source>
        <dbReference type="EMBL" id="MEH8015924.1"/>
    </source>
</evidence>
<protein>
    <recommendedName>
        <fullName evidence="4">PEP-CTERM protein-sorting domain-containing protein</fullName>
    </recommendedName>
</protein>
<dbReference type="EMBL" id="JALAAR010000001">
    <property type="protein sequence ID" value="MEH8015924.1"/>
    <property type="molecule type" value="Genomic_DNA"/>
</dbReference>
<name>A0ABU8C1Z7_9GAMM</name>
<dbReference type="Proteomes" id="UP001375382">
    <property type="component" value="Unassembled WGS sequence"/>
</dbReference>
<keyword evidence="1" id="KW-0812">Transmembrane</keyword>
<proteinExistence type="predicted"/>
<organism evidence="2 3">
    <name type="scientific">Rheinheimera muenzenbergensis</name>
    <dbReference type="NCBI Taxonomy" id="1193628"/>
    <lineage>
        <taxon>Bacteria</taxon>
        <taxon>Pseudomonadati</taxon>
        <taxon>Pseudomonadota</taxon>
        <taxon>Gammaproteobacteria</taxon>
        <taxon>Chromatiales</taxon>
        <taxon>Chromatiaceae</taxon>
        <taxon>Rheinheimera</taxon>
    </lineage>
</organism>
<keyword evidence="1" id="KW-0472">Membrane</keyword>
<keyword evidence="3" id="KW-1185">Reference proteome</keyword>
<comment type="caution">
    <text evidence="2">The sequence shown here is derived from an EMBL/GenBank/DDBJ whole genome shotgun (WGS) entry which is preliminary data.</text>
</comment>
<evidence type="ECO:0000313" key="3">
    <source>
        <dbReference type="Proteomes" id="UP001375382"/>
    </source>
</evidence>
<dbReference type="RefSeq" id="WP_335734340.1">
    <property type="nucleotide sequence ID" value="NZ_JALAAR010000001.1"/>
</dbReference>
<evidence type="ECO:0000256" key="1">
    <source>
        <dbReference type="SAM" id="Phobius"/>
    </source>
</evidence>
<gene>
    <name evidence="2" type="ORF">MN202_01645</name>
</gene>
<keyword evidence="1" id="KW-1133">Transmembrane helix</keyword>
<sequence length="191" mass="21772">MNKLVLFFQSLFMLLVTCCSFYVKAGMIGDTLTIDRLYPNLNSHYQPSVETTVAAGNSDAINAFLHELIDPEDTSVTIQWISSSYFLGSVNVFDGYRFTGFSETIKNVKVSDIFNVSLFDLDFGDDFINLNFDSAFDSSSFLILDVEFAPASVSEPNSIFLFFICSFALMFNLMFRRKQYYKSFSSFTFKF</sequence>
<accession>A0ABU8C1Z7</accession>
<feature type="transmembrane region" description="Helical" evidence="1">
    <location>
        <begin position="158"/>
        <end position="175"/>
    </location>
</feature>
<evidence type="ECO:0008006" key="4">
    <source>
        <dbReference type="Google" id="ProtNLM"/>
    </source>
</evidence>